<keyword evidence="2" id="KW-1185">Reference proteome</keyword>
<gene>
    <name evidence="1" type="ORF">LZ480_07585</name>
</gene>
<sequence>MNKSESIIELAKALATFQGEVKQPTKDGKNPHFKSTYVTLDGVVQAITETASKHGLSFMQFPINDEARIGIKTLVMHISGEFIETDPIFATPGKQDAQAAGSVITYLKRYSLAAIFGITSDVDDDGEGASFSSNQQYQQPQYQNQQYQLPQYQQQNQTAPPQQSNGITEPQLKALNAKLSNCAGGDKDQMAVIYNGALDVMGIPSGTNRKDLTKTQASKVIDYLANLEPATA</sequence>
<dbReference type="Pfam" id="PF04404">
    <property type="entry name" value="ERF"/>
    <property type="match status" value="1"/>
</dbReference>
<dbReference type="RefSeq" id="WP_241368808.1">
    <property type="nucleotide sequence ID" value="NZ_JAKZFC010000002.1"/>
</dbReference>
<dbReference type="EMBL" id="JAKZFC010000002">
    <property type="protein sequence ID" value="MCH7321753.1"/>
    <property type="molecule type" value="Genomic_DNA"/>
</dbReference>
<organism evidence="1 2">
    <name type="scientific">Solibacillus palustris</name>
    <dbReference type="NCBI Taxonomy" id="2908203"/>
    <lineage>
        <taxon>Bacteria</taxon>
        <taxon>Bacillati</taxon>
        <taxon>Bacillota</taxon>
        <taxon>Bacilli</taxon>
        <taxon>Bacillales</taxon>
        <taxon>Caryophanaceae</taxon>
        <taxon>Solibacillus</taxon>
    </lineage>
</organism>
<dbReference type="InterPro" id="IPR007499">
    <property type="entry name" value="ERF_bacteria_virus"/>
</dbReference>
<name>A0ABS9UBN2_9BACL</name>
<dbReference type="Proteomes" id="UP001316087">
    <property type="component" value="Unassembled WGS sequence"/>
</dbReference>
<evidence type="ECO:0000313" key="1">
    <source>
        <dbReference type="EMBL" id="MCH7321753.1"/>
    </source>
</evidence>
<protein>
    <submittedName>
        <fullName evidence="1">ERF family protein</fullName>
    </submittedName>
</protein>
<evidence type="ECO:0000313" key="2">
    <source>
        <dbReference type="Proteomes" id="UP001316087"/>
    </source>
</evidence>
<accession>A0ABS9UBN2</accession>
<proteinExistence type="predicted"/>
<reference evidence="1 2" key="1">
    <citation type="submission" date="2022-03" db="EMBL/GenBank/DDBJ databases">
        <authorList>
            <person name="Jo J.-H."/>
            <person name="Im W.-T."/>
        </authorList>
    </citation>
    <scope>NUCLEOTIDE SEQUENCE [LARGE SCALE GENOMIC DNA]</scope>
    <source>
        <strain evidence="1 2">MA9</strain>
    </source>
</reference>
<comment type="caution">
    <text evidence="1">The sequence shown here is derived from an EMBL/GenBank/DDBJ whole genome shotgun (WGS) entry which is preliminary data.</text>
</comment>